<organism evidence="1 2">
    <name type="scientific">Macrostomum lignano</name>
    <dbReference type="NCBI Taxonomy" id="282301"/>
    <lineage>
        <taxon>Eukaryota</taxon>
        <taxon>Metazoa</taxon>
        <taxon>Spiralia</taxon>
        <taxon>Lophotrochozoa</taxon>
        <taxon>Platyhelminthes</taxon>
        <taxon>Rhabditophora</taxon>
        <taxon>Macrostomorpha</taxon>
        <taxon>Macrostomida</taxon>
        <taxon>Macrostomidae</taxon>
        <taxon>Macrostomum</taxon>
    </lineage>
</organism>
<dbReference type="Proteomes" id="UP000095280">
    <property type="component" value="Unplaced"/>
</dbReference>
<dbReference type="WBParaSite" id="maker-uti_cns_0009011-snap-gene-0.4-mRNA-1">
    <property type="protein sequence ID" value="maker-uti_cns_0009011-snap-gene-0.4-mRNA-1"/>
    <property type="gene ID" value="maker-uti_cns_0009011-snap-gene-0.4"/>
</dbReference>
<keyword evidence="1" id="KW-1185">Reference proteome</keyword>
<name>A0A1I8I0C1_9PLAT</name>
<dbReference type="AlphaFoldDB" id="A0A1I8I0C1"/>
<sequence length="149" mass="16379">ELQKLPVLLRASSRGRIGTDRRDACYACEVGCQRAEAAARGSHSVYFAEASAGTGCLWLVARVPEDGHGDFAHGTVLCDDAHFGGPAEWMVCRPLLAAAAEARLSVEALERTASMLGGGTRRRQRYLNDQRLNIDCNRLQQTECMYMYI</sequence>
<accession>A0A1I8I0C1</accession>
<reference evidence="2" key="1">
    <citation type="submission" date="2016-11" db="UniProtKB">
        <authorList>
            <consortium name="WormBaseParasite"/>
        </authorList>
    </citation>
    <scope>IDENTIFICATION</scope>
</reference>
<protein>
    <submittedName>
        <fullName evidence="2">NEUR3 protein</fullName>
    </submittedName>
</protein>
<evidence type="ECO:0000313" key="2">
    <source>
        <dbReference type="WBParaSite" id="maker-uti_cns_0009011-snap-gene-0.4-mRNA-1"/>
    </source>
</evidence>
<proteinExistence type="predicted"/>
<evidence type="ECO:0000313" key="1">
    <source>
        <dbReference type="Proteomes" id="UP000095280"/>
    </source>
</evidence>